<name>A0A845R1M0_9CLOT</name>
<organism evidence="1 2">
    <name type="scientific">Senegalia massiliensis</name>
    <dbReference type="NCBI Taxonomy" id="1720316"/>
    <lineage>
        <taxon>Bacteria</taxon>
        <taxon>Bacillati</taxon>
        <taxon>Bacillota</taxon>
        <taxon>Clostridia</taxon>
        <taxon>Eubacteriales</taxon>
        <taxon>Clostridiaceae</taxon>
        <taxon>Senegalia</taxon>
    </lineage>
</organism>
<keyword evidence="2" id="KW-1185">Reference proteome</keyword>
<accession>A0A845R1M0</accession>
<evidence type="ECO:0000313" key="1">
    <source>
        <dbReference type="EMBL" id="NBI08310.1"/>
    </source>
</evidence>
<sequence>MPFFKESMLVKEKDRQKLNKIIASGNQDYIDLILTKIFDDTTILLDGAEAQEERMRMQLLSNGKISAVSDGVI</sequence>
<dbReference type="EMBL" id="QXXA01000028">
    <property type="protein sequence ID" value="NBI08310.1"/>
    <property type="molecule type" value="Genomic_DNA"/>
</dbReference>
<comment type="caution">
    <text evidence="1">The sequence shown here is derived from an EMBL/GenBank/DDBJ whole genome shotgun (WGS) entry which is preliminary data.</text>
</comment>
<reference evidence="1 2" key="1">
    <citation type="submission" date="2018-08" db="EMBL/GenBank/DDBJ databases">
        <title>Murine metabolic-syndrome-specific gut microbial biobank.</title>
        <authorList>
            <person name="Liu C."/>
        </authorList>
    </citation>
    <scope>NUCLEOTIDE SEQUENCE [LARGE SCALE GENOMIC DNA]</scope>
    <source>
        <strain evidence="1 2">583</strain>
    </source>
</reference>
<dbReference type="AlphaFoldDB" id="A0A845R1M0"/>
<dbReference type="Proteomes" id="UP000467132">
    <property type="component" value="Unassembled WGS sequence"/>
</dbReference>
<gene>
    <name evidence="1" type="ORF">D3Z33_15765</name>
</gene>
<protein>
    <submittedName>
        <fullName evidence="1">Uncharacterized protein</fullName>
    </submittedName>
</protein>
<proteinExistence type="predicted"/>
<evidence type="ECO:0000313" key="2">
    <source>
        <dbReference type="Proteomes" id="UP000467132"/>
    </source>
</evidence>